<evidence type="ECO:0000256" key="1">
    <source>
        <dbReference type="SAM" id="MobiDB-lite"/>
    </source>
</evidence>
<name>A0A3S5CKZ1_9PLAT</name>
<feature type="region of interest" description="Disordered" evidence="1">
    <location>
        <begin position="1"/>
        <end position="55"/>
    </location>
</feature>
<proteinExistence type="predicted"/>
<protein>
    <submittedName>
        <fullName evidence="2">Uncharacterized protein</fullName>
    </submittedName>
</protein>
<sequence length="207" mass="22722">MQDWPGLSTPLHHKTQNTNKVDQSEPNYASTTATNVAPDTNEIKSKPFSTEHLPDDCTRPTFVINAKNSSPIAESAASSSSASINAFITASDLQNRQMRLKQRSSLSRRNNLNTHLSYLEHSPGALPGSLTNVGVKYISKSGTDAHSKSLKGRSRLIRSRSQLAARGSTAKRAGKLTKLISQPNKGEKYISIKEVRRSFLVIYKQIS</sequence>
<accession>A0A3S5CKZ1</accession>
<dbReference type="AlphaFoldDB" id="A0A3S5CKZ1"/>
<evidence type="ECO:0000313" key="3">
    <source>
        <dbReference type="Proteomes" id="UP000784294"/>
    </source>
</evidence>
<dbReference type="EMBL" id="CAAALY010105788">
    <property type="protein sequence ID" value="VEL29743.1"/>
    <property type="molecule type" value="Genomic_DNA"/>
</dbReference>
<comment type="caution">
    <text evidence="2">The sequence shown here is derived from an EMBL/GenBank/DDBJ whole genome shotgun (WGS) entry which is preliminary data.</text>
</comment>
<dbReference type="Proteomes" id="UP000784294">
    <property type="component" value="Unassembled WGS sequence"/>
</dbReference>
<feature type="compositionally biased region" description="Polar residues" evidence="1">
    <location>
        <begin position="16"/>
        <end position="38"/>
    </location>
</feature>
<organism evidence="2 3">
    <name type="scientific">Protopolystoma xenopodis</name>
    <dbReference type="NCBI Taxonomy" id="117903"/>
    <lineage>
        <taxon>Eukaryota</taxon>
        <taxon>Metazoa</taxon>
        <taxon>Spiralia</taxon>
        <taxon>Lophotrochozoa</taxon>
        <taxon>Platyhelminthes</taxon>
        <taxon>Monogenea</taxon>
        <taxon>Polyopisthocotylea</taxon>
        <taxon>Polystomatidea</taxon>
        <taxon>Polystomatidae</taxon>
        <taxon>Protopolystoma</taxon>
    </lineage>
</organism>
<keyword evidence="3" id="KW-1185">Reference proteome</keyword>
<gene>
    <name evidence="2" type="ORF">PXEA_LOCUS23183</name>
</gene>
<reference evidence="2" key="1">
    <citation type="submission" date="2018-11" db="EMBL/GenBank/DDBJ databases">
        <authorList>
            <consortium name="Pathogen Informatics"/>
        </authorList>
    </citation>
    <scope>NUCLEOTIDE SEQUENCE</scope>
</reference>
<evidence type="ECO:0000313" key="2">
    <source>
        <dbReference type="EMBL" id="VEL29743.1"/>
    </source>
</evidence>